<dbReference type="Proteomes" id="UP000220158">
    <property type="component" value="Chromosome 7"/>
</dbReference>
<feature type="region of interest" description="Disordered" evidence="1">
    <location>
        <begin position="392"/>
        <end position="415"/>
    </location>
</feature>
<feature type="region of interest" description="Disordered" evidence="1">
    <location>
        <begin position="267"/>
        <end position="320"/>
    </location>
</feature>
<feature type="region of interest" description="Disordered" evidence="1">
    <location>
        <begin position="66"/>
        <end position="86"/>
    </location>
</feature>
<sequence>MKLILCLIFVLAVASNYYGTYFRVNCEMNDLKDTKINKSSDSDEKLNESNIRIISNKVIYEDEKKNLRRKEGNSSNNHGGNSYKVPTTHFIDDEMIKNKEYKKENQHDLDKSLSFGYNVKKRTKRDNEMLSTDVNAGINNTNKTGEDYNEHGTNAQDTITKNINSQNVVYYPNRGTNETNAKEFDNSQNDIVKLTARYYSINQDKEEDKLDTKDDYDNTTGNTAGVVAENYDNDNASGVVAEGYDNGNADGAGAGFTTGVVAESYDNGSADGAGSGSEPGPGSRSYYDGNAGKAEPGSISYYDDNAGTGESGSGPEPGPGSIIYYGGNAAGVVTENYDNGSADGAGFEAGVVTENYDNGNAAGSGSGPEPGPGSIIYYGGNAAGVVTENYDNGNAAGSGSEPGSEPGPGSRSYYDGNAGGAGAGVAASCNDNSASNPGEAEAVNCYYKDDKKEDIYQNSDVGHKPANKLDETKSTDTYIPKNGGAHKYKENDIKICLTLPALPEDSVKFLVYLHMNIGYLKNKLLCSDNKTN</sequence>
<name>A0A1J1H3Q1_PLARL</name>
<proteinExistence type="predicted"/>
<dbReference type="GeneID" id="39735629"/>
<feature type="compositionally biased region" description="Low complexity" evidence="1">
    <location>
        <begin position="392"/>
        <end position="410"/>
    </location>
</feature>
<dbReference type="VEuPathDB" id="PlasmoDB:PRELSG_0729200"/>
<keyword evidence="4" id="KW-1185">Reference proteome</keyword>
<evidence type="ECO:0000256" key="2">
    <source>
        <dbReference type="SAM" id="SignalP"/>
    </source>
</evidence>
<dbReference type="EMBL" id="LN835302">
    <property type="protein sequence ID" value="CRG99527.1"/>
    <property type="molecule type" value="Genomic_DNA"/>
</dbReference>
<feature type="signal peptide" evidence="2">
    <location>
        <begin position="1"/>
        <end position="19"/>
    </location>
</feature>
<reference evidence="3 4" key="1">
    <citation type="submission" date="2015-04" db="EMBL/GenBank/DDBJ databases">
        <authorList>
            <consortium name="Pathogen Informatics"/>
        </authorList>
    </citation>
    <scope>NUCLEOTIDE SEQUENCE [LARGE SCALE GENOMIC DNA]</scope>
    <source>
        <strain evidence="3 4">SGS1</strain>
    </source>
</reference>
<feature type="compositionally biased region" description="Basic and acidic residues" evidence="1">
    <location>
        <begin position="205"/>
        <end position="216"/>
    </location>
</feature>
<feature type="region of interest" description="Disordered" evidence="1">
    <location>
        <begin position="456"/>
        <end position="475"/>
    </location>
</feature>
<dbReference type="OMA" id="VNCEMND"/>
<feature type="compositionally biased region" description="Low complexity" evidence="1">
    <location>
        <begin position="73"/>
        <end position="82"/>
    </location>
</feature>
<dbReference type="KEGG" id="prel:PRELSG_0729200"/>
<organism evidence="3 4">
    <name type="scientific">Plasmodium relictum</name>
    <dbReference type="NCBI Taxonomy" id="85471"/>
    <lineage>
        <taxon>Eukaryota</taxon>
        <taxon>Sar</taxon>
        <taxon>Alveolata</taxon>
        <taxon>Apicomplexa</taxon>
        <taxon>Aconoidasida</taxon>
        <taxon>Haemosporida</taxon>
        <taxon>Plasmodiidae</taxon>
        <taxon>Plasmodium</taxon>
        <taxon>Plasmodium (Haemamoeba)</taxon>
    </lineage>
</organism>
<evidence type="ECO:0000313" key="4">
    <source>
        <dbReference type="Proteomes" id="UP000220158"/>
    </source>
</evidence>
<evidence type="ECO:0008006" key="5">
    <source>
        <dbReference type="Google" id="ProtNLM"/>
    </source>
</evidence>
<evidence type="ECO:0000256" key="1">
    <source>
        <dbReference type="SAM" id="MobiDB-lite"/>
    </source>
</evidence>
<feature type="region of interest" description="Disordered" evidence="1">
    <location>
        <begin position="205"/>
        <end position="230"/>
    </location>
</feature>
<feature type="chain" id="PRO_5009618958" description="Rhoptry neck protein 2" evidence="2">
    <location>
        <begin position="20"/>
        <end position="532"/>
    </location>
</feature>
<evidence type="ECO:0000313" key="3">
    <source>
        <dbReference type="EMBL" id="CRG99527.1"/>
    </source>
</evidence>
<dbReference type="AlphaFoldDB" id="A0A1J1H3Q1"/>
<accession>A0A1J1H3Q1</accession>
<gene>
    <name evidence="3" type="ORF">PRELSG_0729200</name>
</gene>
<dbReference type="RefSeq" id="XP_028532532.1">
    <property type="nucleotide sequence ID" value="XM_028675998.1"/>
</dbReference>
<keyword evidence="2" id="KW-0732">Signal</keyword>
<feature type="compositionally biased region" description="Basic and acidic residues" evidence="1">
    <location>
        <begin position="456"/>
        <end position="474"/>
    </location>
</feature>
<protein>
    <recommendedName>
        <fullName evidence="5">Rhoptry neck protein 2</fullName>
    </recommendedName>
</protein>